<dbReference type="VEuPathDB" id="TrichDB:TVAGG3_0511220"/>
<reference evidence="3" key="1">
    <citation type="submission" date="2006-10" db="EMBL/GenBank/DDBJ databases">
        <authorList>
            <person name="Amadeo P."/>
            <person name="Zhao Q."/>
            <person name="Wortman J."/>
            <person name="Fraser-Liggett C."/>
            <person name="Carlton J."/>
        </authorList>
    </citation>
    <scope>NUCLEOTIDE SEQUENCE</scope>
    <source>
        <strain evidence="3">G3</strain>
    </source>
</reference>
<dbReference type="SMR" id="A2F5K5"/>
<keyword evidence="4" id="KW-1185">Reference proteome</keyword>
<keyword evidence="1" id="KW-0175">Coiled coil</keyword>
<evidence type="ECO:0000313" key="3">
    <source>
        <dbReference type="EMBL" id="EAX99831.1"/>
    </source>
</evidence>
<feature type="coiled-coil region" evidence="1">
    <location>
        <begin position="123"/>
        <end position="157"/>
    </location>
</feature>
<accession>A2F5K5</accession>
<dbReference type="InParanoid" id="A2F5K5"/>
<evidence type="ECO:0000256" key="1">
    <source>
        <dbReference type="SAM" id="Coils"/>
    </source>
</evidence>
<evidence type="ECO:0000313" key="4">
    <source>
        <dbReference type="Proteomes" id="UP000001542"/>
    </source>
</evidence>
<reference evidence="3" key="2">
    <citation type="journal article" date="2007" name="Science">
        <title>Draft genome sequence of the sexually transmitted pathogen Trichomonas vaginalis.</title>
        <authorList>
            <person name="Carlton J.M."/>
            <person name="Hirt R.P."/>
            <person name="Silva J.C."/>
            <person name="Delcher A.L."/>
            <person name="Schatz M."/>
            <person name="Zhao Q."/>
            <person name="Wortman J.R."/>
            <person name="Bidwell S.L."/>
            <person name="Alsmark U.C.M."/>
            <person name="Besteiro S."/>
            <person name="Sicheritz-Ponten T."/>
            <person name="Noel C.J."/>
            <person name="Dacks J.B."/>
            <person name="Foster P.G."/>
            <person name="Simillion C."/>
            <person name="Van de Peer Y."/>
            <person name="Miranda-Saavedra D."/>
            <person name="Barton G.J."/>
            <person name="Westrop G.D."/>
            <person name="Mueller S."/>
            <person name="Dessi D."/>
            <person name="Fiori P.L."/>
            <person name="Ren Q."/>
            <person name="Paulsen I."/>
            <person name="Zhang H."/>
            <person name="Bastida-Corcuera F.D."/>
            <person name="Simoes-Barbosa A."/>
            <person name="Brown M.T."/>
            <person name="Hayes R.D."/>
            <person name="Mukherjee M."/>
            <person name="Okumura C.Y."/>
            <person name="Schneider R."/>
            <person name="Smith A.J."/>
            <person name="Vanacova S."/>
            <person name="Villalvazo M."/>
            <person name="Haas B.J."/>
            <person name="Pertea M."/>
            <person name="Feldblyum T.V."/>
            <person name="Utterback T.R."/>
            <person name="Shu C.L."/>
            <person name="Osoegawa K."/>
            <person name="de Jong P.J."/>
            <person name="Hrdy I."/>
            <person name="Horvathova L."/>
            <person name="Zubacova Z."/>
            <person name="Dolezal P."/>
            <person name="Malik S.B."/>
            <person name="Logsdon J.M. Jr."/>
            <person name="Henze K."/>
            <person name="Gupta A."/>
            <person name="Wang C.C."/>
            <person name="Dunne R.L."/>
            <person name="Upcroft J.A."/>
            <person name="Upcroft P."/>
            <person name="White O."/>
            <person name="Salzberg S.L."/>
            <person name="Tang P."/>
            <person name="Chiu C.-H."/>
            <person name="Lee Y.-S."/>
            <person name="Embley T.M."/>
            <person name="Coombs G.H."/>
            <person name="Mottram J.C."/>
            <person name="Tachezy J."/>
            <person name="Fraser-Liggett C.M."/>
            <person name="Johnson P.J."/>
        </authorList>
    </citation>
    <scope>NUCLEOTIDE SEQUENCE [LARGE SCALE GENOMIC DNA]</scope>
    <source>
        <strain evidence="3">G3</strain>
    </source>
</reference>
<gene>
    <name evidence="3" type="ORF">TVAG_088130</name>
</gene>
<dbReference type="KEGG" id="tva:4757649"/>
<protein>
    <submittedName>
        <fullName evidence="3">Uncharacterized protein</fullName>
    </submittedName>
</protein>
<dbReference type="RefSeq" id="XP_001312761.1">
    <property type="nucleotide sequence ID" value="XM_001312760.1"/>
</dbReference>
<dbReference type="AlphaFoldDB" id="A2F5K5"/>
<sequence length="301" mass="35493">MTQFGSLNLQYANKILPTLNNVPKSKYEYTRLSQKLNVLNNQAHYLKDNLRRILNEKFAEPEVYMLSQLLELKDEFNANQTEVVRYIQTAQLQQSFPTKATSVKKTSIDFISNDQNQTSFFSTRVLNEEIAKLEELIADMTNKQKKVQQDLSEFRNLSKQAKVDDEMKTLSKGWIPQFIHNSYPSRSAPSFVKLTNERKRLADIKKQYDLLAVQLIPEFARHLDIAKLGFTDKEMKLFRRKFKFPNAATLTDMAVEMAEKWDEKRLQEKREQEEREIEKNQEEEHDEENDQKTFETEPPNL</sequence>
<dbReference type="VEuPathDB" id="TrichDB:TVAG_088130"/>
<proteinExistence type="predicted"/>
<feature type="compositionally biased region" description="Basic and acidic residues" evidence="2">
    <location>
        <begin position="261"/>
        <end position="282"/>
    </location>
</feature>
<feature type="region of interest" description="Disordered" evidence="2">
    <location>
        <begin position="261"/>
        <end position="301"/>
    </location>
</feature>
<dbReference type="Proteomes" id="UP000001542">
    <property type="component" value="Unassembled WGS sequence"/>
</dbReference>
<organism evidence="3 4">
    <name type="scientific">Trichomonas vaginalis (strain ATCC PRA-98 / G3)</name>
    <dbReference type="NCBI Taxonomy" id="412133"/>
    <lineage>
        <taxon>Eukaryota</taxon>
        <taxon>Metamonada</taxon>
        <taxon>Parabasalia</taxon>
        <taxon>Trichomonadida</taxon>
        <taxon>Trichomonadidae</taxon>
        <taxon>Trichomonas</taxon>
    </lineage>
</organism>
<evidence type="ECO:0000256" key="2">
    <source>
        <dbReference type="SAM" id="MobiDB-lite"/>
    </source>
</evidence>
<name>A2F5K5_TRIV3</name>
<dbReference type="EMBL" id="DS113624">
    <property type="protein sequence ID" value="EAX99831.1"/>
    <property type="molecule type" value="Genomic_DNA"/>
</dbReference>